<protein>
    <recommendedName>
        <fullName evidence="5">Glycosyltransferase 2-like domain-containing protein</fullName>
    </recommendedName>
</protein>
<keyword evidence="3" id="KW-0328">Glycosyltransferase</keyword>
<dbReference type="PANTHER" id="PTHR43179">
    <property type="entry name" value="RHAMNOSYLTRANSFERASE WBBL"/>
    <property type="match status" value="1"/>
</dbReference>
<evidence type="ECO:0000259" key="5">
    <source>
        <dbReference type="Pfam" id="PF00535"/>
    </source>
</evidence>
<dbReference type="InterPro" id="IPR029044">
    <property type="entry name" value="Nucleotide-diphossugar_trans"/>
</dbReference>
<dbReference type="EMBL" id="BAAANT010000024">
    <property type="protein sequence ID" value="GAA2148376.1"/>
    <property type="molecule type" value="Genomic_DNA"/>
</dbReference>
<name>A0ABP5LJB6_9ACTN</name>
<dbReference type="InterPro" id="IPR001173">
    <property type="entry name" value="Glyco_trans_2-like"/>
</dbReference>
<organism evidence="6 7">
    <name type="scientific">Kitasatospora kazusensis</name>
    <dbReference type="NCBI Taxonomy" id="407974"/>
    <lineage>
        <taxon>Bacteria</taxon>
        <taxon>Bacillati</taxon>
        <taxon>Actinomycetota</taxon>
        <taxon>Actinomycetes</taxon>
        <taxon>Kitasatosporales</taxon>
        <taxon>Streptomycetaceae</taxon>
        <taxon>Kitasatospora</taxon>
    </lineage>
</organism>
<dbReference type="Pfam" id="PF00535">
    <property type="entry name" value="Glycos_transf_2"/>
    <property type="match status" value="1"/>
</dbReference>
<evidence type="ECO:0000256" key="1">
    <source>
        <dbReference type="ARBA" id="ARBA00004776"/>
    </source>
</evidence>
<comment type="pathway">
    <text evidence="1">Cell wall biogenesis; cell wall polysaccharide biosynthesis.</text>
</comment>
<evidence type="ECO:0000313" key="6">
    <source>
        <dbReference type="EMBL" id="GAA2148376.1"/>
    </source>
</evidence>
<reference evidence="7" key="1">
    <citation type="journal article" date="2019" name="Int. J. Syst. Evol. Microbiol.">
        <title>The Global Catalogue of Microorganisms (GCM) 10K type strain sequencing project: providing services to taxonomists for standard genome sequencing and annotation.</title>
        <authorList>
            <consortium name="The Broad Institute Genomics Platform"/>
            <consortium name="The Broad Institute Genome Sequencing Center for Infectious Disease"/>
            <person name="Wu L."/>
            <person name="Ma J."/>
        </authorList>
    </citation>
    <scope>NUCLEOTIDE SEQUENCE [LARGE SCALE GENOMIC DNA]</scope>
    <source>
        <strain evidence="7">JCM 14560</strain>
    </source>
</reference>
<dbReference type="Proteomes" id="UP001422759">
    <property type="component" value="Unassembled WGS sequence"/>
</dbReference>
<comment type="caution">
    <text evidence="6">The sequence shown here is derived from an EMBL/GenBank/DDBJ whole genome shotgun (WGS) entry which is preliminary data.</text>
</comment>
<comment type="similarity">
    <text evidence="2">Belongs to the glycosyltransferase 2 family.</text>
</comment>
<dbReference type="PANTHER" id="PTHR43179:SF12">
    <property type="entry name" value="GALACTOFURANOSYLTRANSFERASE GLFT2"/>
    <property type="match status" value="1"/>
</dbReference>
<keyword evidence="7" id="KW-1185">Reference proteome</keyword>
<keyword evidence="4" id="KW-0808">Transferase</keyword>
<sequence>MMTSPAYHPAAPARIVELDLARPGELRSPGGAAAAPTGRVLALVRRHGRPLGLVTATGTPGDPAGLRRDLVEAGRRLDVPVAPAVPAVPASAAPAAPVPGAERPLVSIIICTRDREDMLPQALDALLRTGYPRAEVLVVDNAPTNDATRELIRTRYPGRVRYLREPVPGLARARNCGLAAAHGEICAFTDDDVIVDPGWVAALVGLFVADDRVGCVTGLVLPAELDTEAQAVFERYGGFSKGFATRRWSLRERPADPLFPFVTSRFGTGANMAFRTGVLRGIGGFDPATGTGTPTRGGEDLLSFLYVLTSGHTVAYQPEALVWHRHRRSMEALTAQIYGFGVGFGAYLTAAVSHRPGLLAGLLKRLPRGLWQWRAVRRGRIRSAPAAGGEALAQLGRTELRGLVRGPFSYLFSVWQQHTLRAGGQL</sequence>
<proteinExistence type="inferred from homology"/>
<feature type="domain" description="Glycosyltransferase 2-like" evidence="5">
    <location>
        <begin position="107"/>
        <end position="280"/>
    </location>
</feature>
<evidence type="ECO:0000256" key="3">
    <source>
        <dbReference type="ARBA" id="ARBA00022676"/>
    </source>
</evidence>
<gene>
    <name evidence="6" type="ORF">GCM10009760_40310</name>
</gene>
<evidence type="ECO:0000313" key="7">
    <source>
        <dbReference type="Proteomes" id="UP001422759"/>
    </source>
</evidence>
<dbReference type="Gene3D" id="3.90.550.10">
    <property type="entry name" value="Spore Coat Polysaccharide Biosynthesis Protein SpsA, Chain A"/>
    <property type="match status" value="1"/>
</dbReference>
<dbReference type="CDD" id="cd00761">
    <property type="entry name" value="Glyco_tranf_GTA_type"/>
    <property type="match status" value="1"/>
</dbReference>
<evidence type="ECO:0000256" key="4">
    <source>
        <dbReference type="ARBA" id="ARBA00022679"/>
    </source>
</evidence>
<accession>A0ABP5LJB6</accession>
<dbReference type="SUPFAM" id="SSF53448">
    <property type="entry name" value="Nucleotide-diphospho-sugar transferases"/>
    <property type="match status" value="1"/>
</dbReference>
<evidence type="ECO:0000256" key="2">
    <source>
        <dbReference type="ARBA" id="ARBA00006739"/>
    </source>
</evidence>